<dbReference type="GO" id="GO:0043937">
    <property type="term" value="P:regulation of sporulation"/>
    <property type="evidence" value="ECO:0007669"/>
    <property type="project" value="EnsemblFungi"/>
</dbReference>
<keyword evidence="9" id="KW-1185">Reference proteome</keyword>
<reference evidence="9" key="1">
    <citation type="submission" date="2016-05" db="EMBL/GenBank/DDBJ databases">
        <title>Comparative genomics of biotechnologically important yeasts.</title>
        <authorList>
            <consortium name="DOE Joint Genome Institute"/>
            <person name="Riley R."/>
            <person name="Haridas S."/>
            <person name="Wolfe K.H."/>
            <person name="Lopes M.R."/>
            <person name="Hittinger C.T."/>
            <person name="Goker M."/>
            <person name="Salamov A."/>
            <person name="Wisecaver J."/>
            <person name="Long T.M."/>
            <person name="Aerts A.L."/>
            <person name="Barry K."/>
            <person name="Choi C."/>
            <person name="Clum A."/>
            <person name="Coughlan A.Y."/>
            <person name="Deshpande S."/>
            <person name="Douglass A.P."/>
            <person name="Hanson S.J."/>
            <person name="Klenk H.-P."/>
            <person name="Labutti K."/>
            <person name="Lapidus A."/>
            <person name="Lindquist E."/>
            <person name="Lipzen A."/>
            <person name="Meier-Kolthoff J.P."/>
            <person name="Ohm R.A."/>
            <person name="Otillar R.P."/>
            <person name="Pangilinan J."/>
            <person name="Peng Y."/>
            <person name="Rokas A."/>
            <person name="Rosa C.A."/>
            <person name="Scheuner C."/>
            <person name="Sibirny A.A."/>
            <person name="Slot J.C."/>
            <person name="Stielow J.B."/>
            <person name="Sun H."/>
            <person name="Kurtzman C.P."/>
            <person name="Blackwell M."/>
            <person name="Grigoriev I.V."/>
            <person name="Jeffries T.W."/>
        </authorList>
    </citation>
    <scope>NUCLEOTIDE SEQUENCE [LARGE SCALE GENOMIC DNA]</scope>
    <source>
        <strain evidence="9">NRRL Y-2460</strain>
    </source>
</reference>
<organism evidence="8 9">
    <name type="scientific">Pachysolen tannophilus NRRL Y-2460</name>
    <dbReference type="NCBI Taxonomy" id="669874"/>
    <lineage>
        <taxon>Eukaryota</taxon>
        <taxon>Fungi</taxon>
        <taxon>Dikarya</taxon>
        <taxon>Ascomycota</taxon>
        <taxon>Saccharomycotina</taxon>
        <taxon>Pichiomycetes</taxon>
        <taxon>Pachysolenaceae</taxon>
        <taxon>Pachysolen</taxon>
    </lineage>
</organism>
<sequence>MSELEPVATVGSSVVNLLNTIVGAGLLAVPLTFKTDGVLLGVLIIVLAGLTSGFGLYLQGLTSKFIDRGNANFFNICLITYPSLSVLFDVAIAIQCFGVGVSYVVLIGDLMPTILQFEIFGNEQRLFWILFSALIITPLCFFKNLDSLKYTSIIALASIGYIVLLIYIHFFMELKLEIINGLKSDLKGDISLLKPESFNSILSTFAIIVFAFTGHQNMYSIINELKVNTTANINKIVVISIFLTAMLFLTVGLTGYYTFGNNINGNIILIYTDNAYTKLARLSIVIMVLLSFPLMLYPCRISIHNIVSWVNKNVIKSFWTTTTTNNTATVNTNFPPDETSGLLEEQRVGLLEAEKPVLNHARFVTLTVILLLLSYIIAISLTSFEFILSVVGATGSTAISFILPGLFGYKLIGSEDSLGMLREQVDGEDEAIFKNKIVNKLSLGLTAWGIIVMVLCLYSSIYLE</sequence>
<evidence type="ECO:0000256" key="6">
    <source>
        <dbReference type="SAM" id="Phobius"/>
    </source>
</evidence>
<proteinExistence type="inferred from homology"/>
<feature type="transmembrane region" description="Helical" evidence="6">
    <location>
        <begin position="154"/>
        <end position="172"/>
    </location>
</feature>
<dbReference type="GO" id="GO:0005290">
    <property type="term" value="F:L-histidine transmembrane transporter activity"/>
    <property type="evidence" value="ECO:0007669"/>
    <property type="project" value="TreeGrafter"/>
</dbReference>
<evidence type="ECO:0000313" key="8">
    <source>
        <dbReference type="EMBL" id="ODV97052.1"/>
    </source>
</evidence>
<dbReference type="GO" id="GO:0061459">
    <property type="term" value="F:L-arginine transmembrane transporter activity"/>
    <property type="evidence" value="ECO:0007669"/>
    <property type="project" value="TreeGrafter"/>
</dbReference>
<feature type="transmembrane region" description="Helical" evidence="6">
    <location>
        <begin position="441"/>
        <end position="463"/>
    </location>
</feature>
<evidence type="ECO:0000256" key="3">
    <source>
        <dbReference type="ARBA" id="ARBA00022692"/>
    </source>
</evidence>
<dbReference type="PANTHER" id="PTHR22950">
    <property type="entry name" value="AMINO ACID TRANSPORTER"/>
    <property type="match status" value="1"/>
</dbReference>
<evidence type="ECO:0000313" key="9">
    <source>
        <dbReference type="Proteomes" id="UP000094236"/>
    </source>
</evidence>
<feature type="transmembrane region" description="Helical" evidence="6">
    <location>
        <begin position="236"/>
        <end position="259"/>
    </location>
</feature>
<keyword evidence="5 6" id="KW-0472">Membrane</keyword>
<accession>A0A1E4TZ69</accession>
<feature type="transmembrane region" description="Helical" evidence="6">
    <location>
        <begin position="126"/>
        <end position="142"/>
    </location>
</feature>
<feature type="transmembrane region" description="Helical" evidence="6">
    <location>
        <begin position="387"/>
        <end position="412"/>
    </location>
</feature>
<keyword evidence="4 6" id="KW-1133">Transmembrane helix</keyword>
<feature type="transmembrane region" description="Helical" evidence="6">
    <location>
        <begin position="279"/>
        <end position="297"/>
    </location>
</feature>
<dbReference type="GO" id="GO:0005302">
    <property type="term" value="F:L-tyrosine transmembrane transporter activity"/>
    <property type="evidence" value="ECO:0007669"/>
    <property type="project" value="TreeGrafter"/>
</dbReference>
<dbReference type="EMBL" id="KV454012">
    <property type="protein sequence ID" value="ODV97052.1"/>
    <property type="molecule type" value="Genomic_DNA"/>
</dbReference>
<feature type="domain" description="Amino acid transporter transmembrane" evidence="7">
    <location>
        <begin position="8"/>
        <end position="415"/>
    </location>
</feature>
<comment type="similarity">
    <text evidence="2">Belongs to the amino acid/polyamine transporter 2 family.</text>
</comment>
<dbReference type="GO" id="GO:0005313">
    <property type="term" value="F:L-glutamate transmembrane transporter activity"/>
    <property type="evidence" value="ECO:0007669"/>
    <property type="project" value="TreeGrafter"/>
</dbReference>
<feature type="transmembrane region" description="Helical" evidence="6">
    <location>
        <begin position="79"/>
        <end position="106"/>
    </location>
</feature>
<dbReference type="Pfam" id="PF01490">
    <property type="entry name" value="Aa_trans"/>
    <property type="match status" value="1"/>
</dbReference>
<gene>
    <name evidence="8" type="ORF">PACTADRAFT_1635</name>
</gene>
<dbReference type="PANTHER" id="PTHR22950:SF224">
    <property type="entry name" value="VACUOLAR AMINO ACID TRANSPORTER 7"/>
    <property type="match status" value="1"/>
</dbReference>
<dbReference type="OrthoDB" id="438545at2759"/>
<dbReference type="InterPro" id="IPR013057">
    <property type="entry name" value="AA_transpt_TM"/>
</dbReference>
<feature type="transmembrane region" description="Helical" evidence="6">
    <location>
        <begin position="363"/>
        <end position="381"/>
    </location>
</feature>
<evidence type="ECO:0000256" key="1">
    <source>
        <dbReference type="ARBA" id="ARBA00004141"/>
    </source>
</evidence>
<dbReference type="STRING" id="669874.A0A1E4TZ69"/>
<evidence type="ECO:0000256" key="2">
    <source>
        <dbReference type="ARBA" id="ARBA00008066"/>
    </source>
</evidence>
<protein>
    <recommendedName>
        <fullName evidence="7">Amino acid transporter transmembrane domain-containing protein</fullName>
    </recommendedName>
</protein>
<keyword evidence="3 6" id="KW-0812">Transmembrane</keyword>
<evidence type="ECO:0000256" key="4">
    <source>
        <dbReference type="ARBA" id="ARBA00022989"/>
    </source>
</evidence>
<feature type="transmembrane region" description="Helical" evidence="6">
    <location>
        <begin position="197"/>
        <end position="215"/>
    </location>
</feature>
<evidence type="ECO:0000259" key="7">
    <source>
        <dbReference type="Pfam" id="PF01490"/>
    </source>
</evidence>
<comment type="subcellular location">
    <subcellularLocation>
        <location evidence="1">Membrane</location>
        <topology evidence="1">Multi-pass membrane protein</topology>
    </subcellularLocation>
</comment>
<dbReference type="GO" id="GO:0000329">
    <property type="term" value="C:fungal-type vacuole membrane"/>
    <property type="evidence" value="ECO:0007669"/>
    <property type="project" value="TreeGrafter"/>
</dbReference>
<name>A0A1E4TZ69_PACTA</name>
<dbReference type="GO" id="GO:0015189">
    <property type="term" value="F:L-lysine transmembrane transporter activity"/>
    <property type="evidence" value="ECO:0007669"/>
    <property type="project" value="TreeGrafter"/>
</dbReference>
<feature type="transmembrane region" description="Helical" evidence="6">
    <location>
        <begin position="37"/>
        <end position="58"/>
    </location>
</feature>
<dbReference type="GO" id="GO:0005886">
    <property type="term" value="C:plasma membrane"/>
    <property type="evidence" value="ECO:0007669"/>
    <property type="project" value="EnsemblFungi"/>
</dbReference>
<evidence type="ECO:0000256" key="5">
    <source>
        <dbReference type="ARBA" id="ARBA00023136"/>
    </source>
</evidence>
<feature type="transmembrane region" description="Helical" evidence="6">
    <location>
        <begin position="7"/>
        <end position="31"/>
    </location>
</feature>
<dbReference type="AlphaFoldDB" id="A0A1E4TZ69"/>
<dbReference type="GO" id="GO:0015194">
    <property type="term" value="F:L-serine transmembrane transporter activity"/>
    <property type="evidence" value="ECO:0007669"/>
    <property type="project" value="TreeGrafter"/>
</dbReference>
<dbReference type="Proteomes" id="UP000094236">
    <property type="component" value="Unassembled WGS sequence"/>
</dbReference>